<name>A0A0F3IGY1_9GAMM</name>
<keyword evidence="6" id="KW-0813">Transport</keyword>
<evidence type="ECO:0000256" key="3">
    <source>
        <dbReference type="ARBA" id="ARBA00022737"/>
    </source>
</evidence>
<dbReference type="GO" id="GO:0019154">
    <property type="term" value="F:glycolate dehydrogenase activity"/>
    <property type="evidence" value="ECO:0007669"/>
    <property type="project" value="UniProtKB-EC"/>
</dbReference>
<dbReference type="Gene3D" id="1.10.1060.10">
    <property type="entry name" value="Alpha-helical ferredoxin"/>
    <property type="match status" value="1"/>
</dbReference>
<comment type="catalytic activity">
    <reaction evidence="6">
        <text>glycolate + A = glyoxylate + AH2</text>
        <dbReference type="Rhea" id="RHEA:21264"/>
        <dbReference type="ChEBI" id="CHEBI:13193"/>
        <dbReference type="ChEBI" id="CHEBI:17499"/>
        <dbReference type="ChEBI" id="CHEBI:29805"/>
        <dbReference type="ChEBI" id="CHEBI:36655"/>
        <dbReference type="EC" id="1.1.99.14"/>
    </reaction>
</comment>
<proteinExistence type="predicted"/>
<dbReference type="Pfam" id="PF02754">
    <property type="entry name" value="CCG"/>
    <property type="match status" value="2"/>
</dbReference>
<dbReference type="PANTHER" id="PTHR32479:SF17">
    <property type="entry name" value="GLYCOLATE OXIDASE IRON-SULFUR SUBUNIT"/>
    <property type="match status" value="1"/>
</dbReference>
<keyword evidence="9" id="KW-1185">Reference proteome</keyword>
<dbReference type="PROSITE" id="PS00198">
    <property type="entry name" value="4FE4S_FER_1"/>
    <property type="match status" value="2"/>
</dbReference>
<gene>
    <name evidence="8" type="ORF">VZ94_15540</name>
</gene>
<comment type="caution">
    <text evidence="8">The sequence shown here is derived from an EMBL/GenBank/DDBJ whole genome shotgun (WGS) entry which is preliminary data.</text>
</comment>
<sequence length="408" mass="45501">MYEPLDFEFNQAAPPGSAHGYLVPEPSDCMRCGLCLNTCPTYQLEAIDAESPRWRIRTLSRLLFDKQTLTDDEQTHLKNCVQCRTCESVCPSKMAYGQLFDSALAQLTTKKPFLAKLGFWLTSHKHWRYLLLPFVELYRRFKLSALMRASGLLAKLGLTEIDSVLTQPTLSPLKSHYPSKTQRIGRVALFTGCLTEHFDRATHLATIKLLTALGYEVVVPFEQRCCGAIHKHNGESEQALVNANIAIFNGLDIDAIIYTATGCGAMLADYPDNAFKYPLYDINDYLVQQNINSLRFAPLPIHAVVHEPCSQRNLTKSQASVYPLLQNIPGLTVSPLADNAICCGAGGSYMLTHPVQSQQLRRLKQQVIKDANAELVISSNFGCILHLQTPQLPLLHPVCLLAQQLLDK</sequence>
<evidence type="ECO:0000256" key="1">
    <source>
        <dbReference type="ARBA" id="ARBA00022485"/>
    </source>
</evidence>
<dbReference type="GO" id="GO:0046872">
    <property type="term" value="F:metal ion binding"/>
    <property type="evidence" value="ECO:0007669"/>
    <property type="project" value="UniProtKB-UniRule"/>
</dbReference>
<comment type="catalytic activity">
    <reaction evidence="6">
        <text>(R)-lactate + A = pyruvate + AH2</text>
        <dbReference type="Rhea" id="RHEA:15089"/>
        <dbReference type="ChEBI" id="CHEBI:13193"/>
        <dbReference type="ChEBI" id="CHEBI:15361"/>
        <dbReference type="ChEBI" id="CHEBI:16004"/>
        <dbReference type="ChEBI" id="CHEBI:17499"/>
    </reaction>
</comment>
<dbReference type="Pfam" id="PF13183">
    <property type="entry name" value="Fer4_8"/>
    <property type="match status" value="1"/>
</dbReference>
<keyword evidence="6" id="KW-0249">Electron transport</keyword>
<keyword evidence="5 6" id="KW-0411">Iron-sulfur</keyword>
<keyword evidence="3" id="KW-0677">Repeat</keyword>
<accession>A0A0F3IGY1</accession>
<feature type="domain" description="4Fe-4S ferredoxin-type" evidence="7">
    <location>
        <begin position="71"/>
        <end position="102"/>
    </location>
</feature>
<evidence type="ECO:0000313" key="9">
    <source>
        <dbReference type="Proteomes" id="UP000033684"/>
    </source>
</evidence>
<dbReference type="InterPro" id="IPR017900">
    <property type="entry name" value="4Fe4S_Fe_S_CS"/>
</dbReference>
<dbReference type="InterPro" id="IPR004017">
    <property type="entry name" value="Cys_rich_dom"/>
</dbReference>
<evidence type="ECO:0000313" key="8">
    <source>
        <dbReference type="EMBL" id="KJV05798.1"/>
    </source>
</evidence>
<dbReference type="OrthoDB" id="9765258at2"/>
<dbReference type="PROSITE" id="PS51379">
    <property type="entry name" value="4FE4S_FER_2"/>
    <property type="match status" value="2"/>
</dbReference>
<dbReference type="GO" id="GO:0051539">
    <property type="term" value="F:4 iron, 4 sulfur cluster binding"/>
    <property type="evidence" value="ECO:0007669"/>
    <property type="project" value="UniProtKB-UniRule"/>
</dbReference>
<keyword evidence="1 6" id="KW-0004">4Fe-4S</keyword>
<dbReference type="RefSeq" id="WP_045779929.1">
    <property type="nucleotide sequence ID" value="NZ_LAJX01000170.1"/>
</dbReference>
<organism evidence="8 9">
    <name type="scientific">Methylocucumis oryzae</name>
    <dbReference type="NCBI Taxonomy" id="1632867"/>
    <lineage>
        <taxon>Bacteria</taxon>
        <taxon>Pseudomonadati</taxon>
        <taxon>Pseudomonadota</taxon>
        <taxon>Gammaproteobacteria</taxon>
        <taxon>Methylococcales</taxon>
        <taxon>Methylococcaceae</taxon>
        <taxon>Methylocucumis</taxon>
    </lineage>
</organism>
<evidence type="ECO:0000256" key="4">
    <source>
        <dbReference type="ARBA" id="ARBA00023004"/>
    </source>
</evidence>
<dbReference type="PANTHER" id="PTHR32479">
    <property type="entry name" value="GLYCOLATE OXIDASE IRON-SULFUR SUBUNIT"/>
    <property type="match status" value="1"/>
</dbReference>
<dbReference type="Proteomes" id="UP000033684">
    <property type="component" value="Unassembled WGS sequence"/>
</dbReference>
<dbReference type="InterPro" id="IPR012257">
    <property type="entry name" value="Glc_ox_4Fe-4S"/>
</dbReference>
<dbReference type="InterPro" id="IPR017896">
    <property type="entry name" value="4Fe4S_Fe-S-bd"/>
</dbReference>
<dbReference type="InterPro" id="IPR009051">
    <property type="entry name" value="Helical_ferredxn"/>
</dbReference>
<feature type="domain" description="4Fe-4S ferredoxin-type" evidence="7">
    <location>
        <begin position="20"/>
        <end position="49"/>
    </location>
</feature>
<keyword evidence="2 6" id="KW-0479">Metal-binding</keyword>
<comment type="cofactor">
    <cofactor evidence="6">
        <name>[4Fe-4S] cluster</name>
        <dbReference type="ChEBI" id="CHEBI:49883"/>
    </cofactor>
    <text evidence="6">Binds 2 [4Fe-4S] clusters.</text>
</comment>
<dbReference type="AlphaFoldDB" id="A0A0F3IGY1"/>
<dbReference type="PIRSF" id="PIRSF000139">
    <property type="entry name" value="Glc_ox_4Fe-4S"/>
    <property type="match status" value="1"/>
</dbReference>
<reference evidence="8 9" key="2">
    <citation type="journal article" date="2016" name="Microb. Ecol.">
        <title>Genome Characteristics of a Novel Type I Methanotroph (Sn10-6) Isolated from a Flooded Indian Rice Field.</title>
        <authorList>
            <person name="Rahalkar M.C."/>
            <person name="Pandit P.S."/>
            <person name="Dhakephalkar P.K."/>
            <person name="Pore S."/>
            <person name="Arora P."/>
            <person name="Kapse N."/>
        </authorList>
    </citation>
    <scope>NUCLEOTIDE SEQUENCE [LARGE SCALE GENOMIC DNA]</scope>
    <source>
        <strain evidence="8 9">Sn10-6</strain>
    </source>
</reference>
<evidence type="ECO:0000259" key="7">
    <source>
        <dbReference type="PROSITE" id="PS51379"/>
    </source>
</evidence>
<evidence type="ECO:0000256" key="6">
    <source>
        <dbReference type="PIRNR" id="PIRNR000139"/>
    </source>
</evidence>
<dbReference type="EMBL" id="LAJX01000170">
    <property type="protein sequence ID" value="KJV05798.1"/>
    <property type="molecule type" value="Genomic_DNA"/>
</dbReference>
<reference evidence="9" key="1">
    <citation type="submission" date="2015-03" db="EMBL/GenBank/DDBJ databases">
        <title>Draft genome sequence of a novel methanotroph (Sn10-6) isolated from flooded ricefield rhizosphere in India.</title>
        <authorList>
            <person name="Pandit P.S."/>
            <person name="Pore S.D."/>
            <person name="Arora P."/>
            <person name="Kapse N.G."/>
            <person name="Dhakephalkar P.K."/>
            <person name="Rahalkar M.C."/>
        </authorList>
    </citation>
    <scope>NUCLEOTIDE SEQUENCE [LARGE SCALE GENOMIC DNA]</scope>
    <source>
        <strain evidence="9">Sn10-6</strain>
    </source>
</reference>
<protein>
    <recommendedName>
        <fullName evidence="6">Glycolate oxidase iron-sulfur subunit</fullName>
        <ecNumber evidence="6">1.1.99.14</ecNumber>
    </recommendedName>
</protein>
<evidence type="ECO:0000256" key="5">
    <source>
        <dbReference type="ARBA" id="ARBA00023014"/>
    </source>
</evidence>
<keyword evidence="4 6" id="KW-0408">Iron</keyword>
<comment type="function">
    <text evidence="6">Component of a complex that catalyzes the oxidation of glycolate to glyoxylate.</text>
</comment>
<evidence type="ECO:0000256" key="2">
    <source>
        <dbReference type="ARBA" id="ARBA00022723"/>
    </source>
</evidence>
<dbReference type="SUPFAM" id="SSF54862">
    <property type="entry name" value="4Fe-4S ferredoxins"/>
    <property type="match status" value="1"/>
</dbReference>
<dbReference type="EC" id="1.1.99.14" evidence="6"/>